<dbReference type="OrthoDB" id="9799894at2"/>
<dbReference type="EMBL" id="FNMZ01000009">
    <property type="protein sequence ID" value="SDX72534.1"/>
    <property type="molecule type" value="Genomic_DNA"/>
</dbReference>
<feature type="compositionally biased region" description="Low complexity" evidence="1">
    <location>
        <begin position="60"/>
        <end position="81"/>
    </location>
</feature>
<evidence type="ECO:0000313" key="3">
    <source>
        <dbReference type="Proteomes" id="UP000199118"/>
    </source>
</evidence>
<dbReference type="InterPro" id="IPR009562">
    <property type="entry name" value="DUF1178"/>
</dbReference>
<organism evidence="2 3">
    <name type="scientific">Albimonas donghaensis</name>
    <dbReference type="NCBI Taxonomy" id="356660"/>
    <lineage>
        <taxon>Bacteria</taxon>
        <taxon>Pseudomonadati</taxon>
        <taxon>Pseudomonadota</taxon>
        <taxon>Alphaproteobacteria</taxon>
        <taxon>Rhodobacterales</taxon>
        <taxon>Paracoccaceae</taxon>
        <taxon>Albimonas</taxon>
    </lineage>
</organism>
<dbReference type="STRING" id="356660.SAMN05444336_10927"/>
<dbReference type="AlphaFoldDB" id="A0A1H3E3M4"/>
<feature type="region of interest" description="Disordered" evidence="1">
    <location>
        <begin position="59"/>
        <end position="90"/>
    </location>
</feature>
<evidence type="ECO:0000256" key="1">
    <source>
        <dbReference type="SAM" id="MobiDB-lite"/>
    </source>
</evidence>
<keyword evidence="3" id="KW-1185">Reference proteome</keyword>
<gene>
    <name evidence="2" type="ORF">SAMN05444336_10927</name>
</gene>
<sequence length="169" mass="18205">MIRYTLRCADGHDFESWFQSAETYDRLKTVGGLSCAVCGSPEVEKALMAPRVTSSRRKAAAAVEAPAEPAAEAPRPLADAPAPAPAEDRATLLSAPGSPLEAAMRALREKVEATAENVGHDFPRLAREMHEGETEDRPIYGEATREEARELIEDGIPVAPLPWSGRKGN</sequence>
<dbReference type="PIRSF" id="PIRSF032131">
    <property type="entry name" value="UCP032131"/>
    <property type="match status" value="1"/>
</dbReference>
<dbReference type="RefSeq" id="WP_092684375.1">
    <property type="nucleotide sequence ID" value="NZ_FNMZ01000009.1"/>
</dbReference>
<proteinExistence type="predicted"/>
<evidence type="ECO:0000313" key="2">
    <source>
        <dbReference type="EMBL" id="SDX72534.1"/>
    </source>
</evidence>
<name>A0A1H3E3M4_9RHOB</name>
<accession>A0A1H3E3M4</accession>
<reference evidence="2 3" key="1">
    <citation type="submission" date="2016-10" db="EMBL/GenBank/DDBJ databases">
        <authorList>
            <person name="de Groot N.N."/>
        </authorList>
    </citation>
    <scope>NUCLEOTIDE SEQUENCE [LARGE SCALE GENOMIC DNA]</scope>
    <source>
        <strain evidence="2 3">DSM 17890</strain>
    </source>
</reference>
<dbReference type="Pfam" id="PF06676">
    <property type="entry name" value="DUF1178"/>
    <property type="match status" value="1"/>
</dbReference>
<dbReference type="Proteomes" id="UP000199118">
    <property type="component" value="Unassembled WGS sequence"/>
</dbReference>
<protein>
    <submittedName>
        <fullName evidence="2">Uncharacterized protein</fullName>
    </submittedName>
</protein>